<evidence type="ECO:0000313" key="12">
    <source>
        <dbReference type="EMBL" id="PKH44661.1"/>
    </source>
</evidence>
<dbReference type="InterPro" id="IPR042099">
    <property type="entry name" value="ANL_N_sf"/>
</dbReference>
<organism evidence="12 13">
    <name type="scientific">Dehalococcoides mccartyi</name>
    <dbReference type="NCBI Taxonomy" id="61435"/>
    <lineage>
        <taxon>Bacteria</taxon>
        <taxon>Bacillati</taxon>
        <taxon>Chloroflexota</taxon>
        <taxon>Dehalococcoidia</taxon>
        <taxon>Dehalococcoidales</taxon>
        <taxon>Dehalococcoidaceae</taxon>
        <taxon>Dehalococcoides</taxon>
    </lineage>
</organism>
<dbReference type="GO" id="GO:0016020">
    <property type="term" value="C:membrane"/>
    <property type="evidence" value="ECO:0007669"/>
    <property type="project" value="InterPro"/>
</dbReference>
<dbReference type="CDD" id="cd16917">
    <property type="entry name" value="HATPase_UhpB-NarQ-NarX-like"/>
    <property type="match status" value="1"/>
</dbReference>
<dbReference type="InterPro" id="IPR050482">
    <property type="entry name" value="Sensor_HK_TwoCompSys"/>
</dbReference>
<evidence type="ECO:0000256" key="2">
    <source>
        <dbReference type="ARBA" id="ARBA00012438"/>
    </source>
</evidence>
<keyword evidence="3" id="KW-0597">Phosphoprotein</keyword>
<keyword evidence="7" id="KW-0067">ATP-binding</keyword>
<dbReference type="EC" id="2.7.13.3" evidence="2"/>
<evidence type="ECO:0000256" key="7">
    <source>
        <dbReference type="ARBA" id="ARBA00022840"/>
    </source>
</evidence>
<protein>
    <recommendedName>
        <fullName evidence="2">histidine kinase</fullName>
        <ecNumber evidence="2">2.7.13.3</ecNumber>
    </recommendedName>
</protein>
<dbReference type="PANTHER" id="PTHR24421">
    <property type="entry name" value="NITRATE/NITRITE SENSOR PROTEIN NARX-RELATED"/>
    <property type="match status" value="1"/>
</dbReference>
<evidence type="ECO:0000256" key="9">
    <source>
        <dbReference type="SAM" id="Coils"/>
    </source>
</evidence>
<feature type="non-terminal residue" evidence="12">
    <location>
        <position position="1"/>
    </location>
</feature>
<dbReference type="InterPro" id="IPR036890">
    <property type="entry name" value="HATPase_C_sf"/>
</dbReference>
<evidence type="ECO:0000256" key="6">
    <source>
        <dbReference type="ARBA" id="ARBA00022777"/>
    </source>
</evidence>
<reference evidence="12 13" key="1">
    <citation type="journal article" date="2017" name="FEMS Microbiol. Ecol.">
        <title>Reconstructed genomes of novel Dehalococcoides mccartyi strains from 1,2,3,4-tetrachlorodibenzo-p-dioxin-dechlorinating enrichment cultures reveal divergent reductive dehalogenase gene profiles.</title>
        <authorList>
            <person name="Dam H.T."/>
            <person name="Vollmers J."/>
            <person name="Kaster A.K."/>
            <person name="Haggblom M.M."/>
        </authorList>
    </citation>
    <scope>NUCLEOTIDE SEQUENCE [LARGE SCALE GENOMIC DNA]</scope>
    <source>
        <strain evidence="12 13">H1-3-2.001</strain>
    </source>
</reference>
<keyword evidence="5" id="KW-0547">Nucleotide-binding</keyword>
<keyword evidence="6" id="KW-0418">Kinase</keyword>
<sequence>YPFGLFAVPMSSVVRLHASAGTSGRSTVFGYTKRDVDTWSELMARSLVAAGLTKNEIRRLPRLLANVHIWILVLLFTGGFFLHYPQLLPFIGQIDPDSFLYLTRHSVGRLIMLLPVTYTALVFGLRPGLVSLLLAIAIIIPNIFVTDTVTADDIIEIIGIIIIGLVVNLWLESYETDKKHRQQAYLKMETAQRELQRMQQNLRFYLKQITIAQEDERRRIAQELHDDTAQDLIVISRAIDRFVTKNPNLGEDNLAELEEMQNHINRTLSEVRRFAQDLRPSVLDDLGLIPALEWLIPDLSKHFGINIDIDVNGEIRRFAPETELVLFRIVQESLRNVGKHAQATKAWVYIDFGKYKATLTVKDNGKGFLLPERVGDLAALGKLGLTGMQERAQL</sequence>
<dbReference type="SUPFAM" id="SSF55874">
    <property type="entry name" value="ATPase domain of HSP90 chaperone/DNA topoisomerase II/histidine kinase"/>
    <property type="match status" value="1"/>
</dbReference>
<evidence type="ECO:0000313" key="13">
    <source>
        <dbReference type="Proteomes" id="UP000233649"/>
    </source>
</evidence>
<feature type="transmembrane region" description="Helical" evidence="10">
    <location>
        <begin position="106"/>
        <end position="123"/>
    </location>
</feature>
<comment type="caution">
    <text evidence="12">The sequence shown here is derived from an EMBL/GenBank/DDBJ whole genome shotgun (WGS) entry which is preliminary data.</text>
</comment>
<dbReference type="PANTHER" id="PTHR24421:SF10">
    <property type="entry name" value="NITRATE_NITRITE SENSOR PROTEIN NARQ"/>
    <property type="match status" value="1"/>
</dbReference>
<dbReference type="Gene3D" id="3.30.565.10">
    <property type="entry name" value="Histidine kinase-like ATPase, C-terminal domain"/>
    <property type="match status" value="1"/>
</dbReference>
<feature type="non-terminal residue" evidence="12">
    <location>
        <position position="394"/>
    </location>
</feature>
<evidence type="ECO:0000256" key="5">
    <source>
        <dbReference type="ARBA" id="ARBA00022741"/>
    </source>
</evidence>
<dbReference type="Pfam" id="PF07730">
    <property type="entry name" value="HisKA_3"/>
    <property type="match status" value="1"/>
</dbReference>
<evidence type="ECO:0000256" key="8">
    <source>
        <dbReference type="ARBA" id="ARBA00023012"/>
    </source>
</evidence>
<keyword evidence="10" id="KW-0812">Transmembrane</keyword>
<comment type="catalytic activity">
    <reaction evidence="1">
        <text>ATP + protein L-histidine = ADP + protein N-phospho-L-histidine.</text>
        <dbReference type="EC" id="2.7.13.3"/>
    </reaction>
</comment>
<dbReference type="InterPro" id="IPR011712">
    <property type="entry name" value="Sig_transdc_His_kin_sub3_dim/P"/>
</dbReference>
<keyword evidence="9" id="KW-0175">Coiled coil</keyword>
<feature type="coiled-coil region" evidence="9">
    <location>
        <begin position="181"/>
        <end position="215"/>
    </location>
</feature>
<dbReference type="Gene3D" id="3.40.50.12780">
    <property type="entry name" value="N-terminal domain of ligase-like"/>
    <property type="match status" value="1"/>
</dbReference>
<keyword evidence="10" id="KW-0472">Membrane</keyword>
<feature type="transmembrane region" description="Helical" evidence="10">
    <location>
        <begin position="130"/>
        <end position="148"/>
    </location>
</feature>
<dbReference type="Gene3D" id="1.20.5.1930">
    <property type="match status" value="1"/>
</dbReference>
<feature type="domain" description="Signal transduction histidine kinase subgroup 3 dimerisation and phosphoacceptor" evidence="11">
    <location>
        <begin position="216"/>
        <end position="283"/>
    </location>
</feature>
<dbReference type="Proteomes" id="UP000233649">
    <property type="component" value="Unassembled WGS sequence"/>
</dbReference>
<keyword evidence="4" id="KW-0808">Transferase</keyword>
<keyword evidence="8" id="KW-0902">Two-component regulatory system</keyword>
<evidence type="ECO:0000256" key="4">
    <source>
        <dbReference type="ARBA" id="ARBA00022679"/>
    </source>
</evidence>
<proteinExistence type="predicted"/>
<feature type="transmembrane region" description="Helical" evidence="10">
    <location>
        <begin position="63"/>
        <end position="86"/>
    </location>
</feature>
<evidence type="ECO:0000256" key="3">
    <source>
        <dbReference type="ARBA" id="ARBA00022553"/>
    </source>
</evidence>
<evidence type="ECO:0000256" key="1">
    <source>
        <dbReference type="ARBA" id="ARBA00000085"/>
    </source>
</evidence>
<dbReference type="AlphaFoldDB" id="A0A2J1DRB5"/>
<dbReference type="GO" id="GO:0046983">
    <property type="term" value="F:protein dimerization activity"/>
    <property type="evidence" value="ECO:0007669"/>
    <property type="project" value="InterPro"/>
</dbReference>
<name>A0A2J1DRB5_9CHLR</name>
<dbReference type="GO" id="GO:0005524">
    <property type="term" value="F:ATP binding"/>
    <property type="evidence" value="ECO:0007669"/>
    <property type="project" value="UniProtKB-KW"/>
</dbReference>
<evidence type="ECO:0000256" key="10">
    <source>
        <dbReference type="SAM" id="Phobius"/>
    </source>
</evidence>
<keyword evidence="10" id="KW-1133">Transmembrane helix</keyword>
<feature type="transmembrane region" description="Helical" evidence="10">
    <location>
        <begin position="154"/>
        <end position="171"/>
    </location>
</feature>
<accession>A0A2J1DRB5</accession>
<dbReference type="GO" id="GO:0000155">
    <property type="term" value="F:phosphorelay sensor kinase activity"/>
    <property type="evidence" value="ECO:0007669"/>
    <property type="project" value="InterPro"/>
</dbReference>
<gene>
    <name evidence="12" type="ORF">CVH13_01791</name>
</gene>
<evidence type="ECO:0000259" key="11">
    <source>
        <dbReference type="Pfam" id="PF07730"/>
    </source>
</evidence>
<dbReference type="EMBL" id="PHFD01000449">
    <property type="protein sequence ID" value="PKH44661.1"/>
    <property type="molecule type" value="Genomic_DNA"/>
</dbReference>